<protein>
    <recommendedName>
        <fullName evidence="2">MORF/ORRM1/DAG-like MORF domain-containing protein</fullName>
    </recommendedName>
</protein>
<dbReference type="Proteomes" id="UP000631114">
    <property type="component" value="Unassembled WGS sequence"/>
</dbReference>
<evidence type="ECO:0000313" key="3">
    <source>
        <dbReference type="EMBL" id="KAF9623271.1"/>
    </source>
</evidence>
<sequence>MAAAMRAVRRCSFFSAKSPVFSSTIHPLINNLRQKSVFCQLVFNHENEITTTTTTSVLSSILIAANVRPYSSSAAPSPHDLTTTPNEKNNIIFTGNHYFNESDYAWNPLKVKNFGSLMDEALQAPSKLGDKNHWLVHVDCEGIDSFSEKELFDFYAKTITYVIGVDRAQAKLKIYLVSCERPYGYGAEFDMATQKCLAECGVELIREDRYHSARIKDGSVQPVARFTAFNLDSIIYNDLYSYHFFRFEPNIECKSDHWLVHLKDPECLFSNYTKCIRYCVRLLAEVVGSEDEAKEKIYVVWCAEPFGFGAEIDMGTVNKLKVLQDVLALLPDYSVSCKYKDEDGFKIKDYDFTKWGLDFVDHGICGISFFDKRNWRPHKSQFVLKREKKKAIKVKRKKKTELVAALAWAEGKNKKELILACHVANS</sequence>
<comment type="caution">
    <text evidence="3">The sequence shown here is derived from an EMBL/GenBank/DDBJ whole genome shotgun (WGS) entry which is preliminary data.</text>
</comment>
<dbReference type="GO" id="GO:0005739">
    <property type="term" value="C:mitochondrion"/>
    <property type="evidence" value="ECO:0007669"/>
    <property type="project" value="TreeGrafter"/>
</dbReference>
<dbReference type="EMBL" id="JADFTS010000001">
    <property type="protein sequence ID" value="KAF9623271.1"/>
    <property type="molecule type" value="Genomic_DNA"/>
</dbReference>
<accession>A0A835ITA8</accession>
<organism evidence="3 4">
    <name type="scientific">Coptis chinensis</name>
    <dbReference type="NCBI Taxonomy" id="261450"/>
    <lineage>
        <taxon>Eukaryota</taxon>
        <taxon>Viridiplantae</taxon>
        <taxon>Streptophyta</taxon>
        <taxon>Embryophyta</taxon>
        <taxon>Tracheophyta</taxon>
        <taxon>Spermatophyta</taxon>
        <taxon>Magnoliopsida</taxon>
        <taxon>Ranunculales</taxon>
        <taxon>Ranunculaceae</taxon>
        <taxon>Coptidoideae</taxon>
        <taxon>Coptis</taxon>
    </lineage>
</organism>
<dbReference type="Pfam" id="PF21864">
    <property type="entry name" value="MORF_dom"/>
    <property type="match status" value="2"/>
</dbReference>
<evidence type="ECO:0000313" key="4">
    <source>
        <dbReference type="Proteomes" id="UP000631114"/>
    </source>
</evidence>
<dbReference type="PANTHER" id="PTHR31346">
    <property type="entry name" value="MULTIPLE ORGANELLAR RNA EDITING FACTOR 2, CHLOROPLASTIC-RELATED-RELATED"/>
    <property type="match status" value="1"/>
</dbReference>
<evidence type="ECO:0000256" key="1">
    <source>
        <dbReference type="ARBA" id="ARBA00022946"/>
    </source>
</evidence>
<keyword evidence="4" id="KW-1185">Reference proteome</keyword>
<dbReference type="GO" id="GO:0016554">
    <property type="term" value="P:cytidine to uridine editing"/>
    <property type="evidence" value="ECO:0007669"/>
    <property type="project" value="InterPro"/>
</dbReference>
<dbReference type="GO" id="GO:0080156">
    <property type="term" value="P:mitochondrial mRNA modification"/>
    <property type="evidence" value="ECO:0007669"/>
    <property type="project" value="TreeGrafter"/>
</dbReference>
<proteinExistence type="predicted"/>
<feature type="domain" description="MORF/ORRM1/DAG-like MORF" evidence="2">
    <location>
        <begin position="132"/>
        <end position="219"/>
    </location>
</feature>
<feature type="domain" description="MORF/ORRM1/DAG-like MORF" evidence="2">
    <location>
        <begin position="256"/>
        <end position="344"/>
    </location>
</feature>
<keyword evidence="1" id="KW-0809">Transit peptide</keyword>
<dbReference type="InterPro" id="IPR039206">
    <property type="entry name" value="MORF/ORRM1/DAG-like"/>
</dbReference>
<gene>
    <name evidence="3" type="ORF">IFM89_000760</name>
</gene>
<dbReference type="PANTHER" id="PTHR31346:SF7">
    <property type="entry name" value="MULTIPLE ORGANELLAR RNA EDITING FACTOR 2, CHLOROPLASTIC-RELATED"/>
    <property type="match status" value="1"/>
</dbReference>
<reference evidence="3 4" key="1">
    <citation type="submission" date="2020-10" db="EMBL/GenBank/DDBJ databases">
        <title>The Coptis chinensis genome and diversification of protoberbering-type alkaloids.</title>
        <authorList>
            <person name="Wang B."/>
            <person name="Shu S."/>
            <person name="Song C."/>
            <person name="Liu Y."/>
        </authorList>
    </citation>
    <scope>NUCLEOTIDE SEQUENCE [LARGE SCALE GENOMIC DNA]</scope>
    <source>
        <strain evidence="3">HL-2020</strain>
        <tissue evidence="3">Leaf</tissue>
    </source>
</reference>
<name>A0A835ITA8_9MAGN</name>
<evidence type="ECO:0000259" key="2">
    <source>
        <dbReference type="Pfam" id="PF21864"/>
    </source>
</evidence>
<dbReference type="AlphaFoldDB" id="A0A835ITA8"/>
<dbReference type="InterPro" id="IPR054059">
    <property type="entry name" value="MORF/ORRM1/DAG-like_MORF"/>
</dbReference>